<dbReference type="EMBL" id="JABKAV010000047">
    <property type="protein sequence ID" value="NVO85927.1"/>
    <property type="molecule type" value="Genomic_DNA"/>
</dbReference>
<keyword evidence="3" id="KW-1185">Reference proteome</keyword>
<evidence type="ECO:0000259" key="1">
    <source>
        <dbReference type="Pfam" id="PF00535"/>
    </source>
</evidence>
<dbReference type="Gene3D" id="3.90.550.10">
    <property type="entry name" value="Spore Coat Polysaccharide Biosynthesis Protein SpsA, Chain A"/>
    <property type="match status" value="1"/>
</dbReference>
<dbReference type="InterPro" id="IPR001173">
    <property type="entry name" value="Glyco_trans_2-like"/>
</dbReference>
<evidence type="ECO:0000313" key="3">
    <source>
        <dbReference type="Proteomes" id="UP000626554"/>
    </source>
</evidence>
<dbReference type="Pfam" id="PF00535">
    <property type="entry name" value="Glycos_transf_2"/>
    <property type="match status" value="1"/>
</dbReference>
<proteinExistence type="predicted"/>
<reference evidence="2 3" key="1">
    <citation type="submission" date="2020-05" db="EMBL/GenBank/DDBJ databases">
        <title>Hymenobacter terrestris sp. nov. and Hymenobacter lapidiphilus sp. nov., isolated from regoliths in Antarctica.</title>
        <authorList>
            <person name="Sedlacek I."/>
            <person name="Pantucek R."/>
            <person name="Zeman M."/>
            <person name="Holochova P."/>
            <person name="Kralova S."/>
            <person name="Stankova E."/>
            <person name="Sedo O."/>
            <person name="Micenkova L."/>
            <person name="Svec P."/>
            <person name="Gupta V."/>
            <person name="Sood U."/>
            <person name="Korpole U.S."/>
            <person name="Lal R."/>
        </authorList>
    </citation>
    <scope>NUCLEOTIDE SEQUENCE [LARGE SCALE GENOMIC DNA]</scope>
    <source>
        <strain evidence="2 3">P5252</strain>
    </source>
</reference>
<dbReference type="PANTHER" id="PTHR22916:SF3">
    <property type="entry name" value="UDP-GLCNAC:BETAGAL BETA-1,3-N-ACETYLGLUCOSAMINYLTRANSFERASE-LIKE PROTEIN 1"/>
    <property type="match status" value="1"/>
</dbReference>
<evidence type="ECO:0000313" key="2">
    <source>
        <dbReference type="EMBL" id="NVO85927.1"/>
    </source>
</evidence>
<dbReference type="PANTHER" id="PTHR22916">
    <property type="entry name" value="GLYCOSYLTRANSFERASE"/>
    <property type="match status" value="1"/>
</dbReference>
<comment type="caution">
    <text evidence="2">The sequence shown here is derived from an EMBL/GenBank/DDBJ whole genome shotgun (WGS) entry which is preliminary data.</text>
</comment>
<gene>
    <name evidence="2" type="ORF">HW556_13645</name>
</gene>
<accession>A0ABX2Q4N7</accession>
<protein>
    <submittedName>
        <fullName evidence="2">Glycosyltransferase</fullName>
    </submittedName>
</protein>
<dbReference type="RefSeq" id="WP_176900645.1">
    <property type="nucleotide sequence ID" value="NZ_JABKAV010000047.1"/>
</dbReference>
<name>A0ABX2Q4N7_9BACT</name>
<dbReference type="InterPro" id="IPR029044">
    <property type="entry name" value="Nucleotide-diphossugar_trans"/>
</dbReference>
<dbReference type="Proteomes" id="UP000626554">
    <property type="component" value="Unassembled WGS sequence"/>
</dbReference>
<dbReference type="SUPFAM" id="SSF53448">
    <property type="entry name" value="Nucleotide-diphospho-sugar transferases"/>
    <property type="match status" value="1"/>
</dbReference>
<feature type="domain" description="Glycosyltransferase 2-like" evidence="1">
    <location>
        <begin position="6"/>
        <end position="170"/>
    </location>
</feature>
<sequence>MNPFVSVMMICYNHDKFIEKAIDSILSQVTNFDFEIVIGDDFSRDNTRKILSVYNEKYGEKIKIIFQKNNVGVSKNFECTMQQCRGKYVAILEGDDYWIDNNKLQKQVDLLERDSTLSMCFHNAKVVYEGIGGTRSSHPMVINKKFEYTLTDITRDWFVATASIVYRRHLIENFPSWVHESVVVDLPLLAMLTTKGKAGYIDEEMSVYRVNTGGVTRTDKQESFLLNLVRMHSYLNEYLDYNENVNLTIKISNNYMSLSDLMINNYKCIKALFYLLKSIERRLSIKILPGKKELANSVKITLICPFMKLKNIFNNLI</sequence>
<organism evidence="2 3">
    <name type="scientific">Hymenobacter terrestris</name>
    <dbReference type="NCBI Taxonomy" id="2748310"/>
    <lineage>
        <taxon>Bacteria</taxon>
        <taxon>Pseudomonadati</taxon>
        <taxon>Bacteroidota</taxon>
        <taxon>Cytophagia</taxon>
        <taxon>Cytophagales</taxon>
        <taxon>Hymenobacteraceae</taxon>
        <taxon>Hymenobacter</taxon>
    </lineage>
</organism>